<evidence type="ECO:0000313" key="12">
    <source>
        <dbReference type="Proteomes" id="UP000199645"/>
    </source>
</evidence>
<dbReference type="PANTHER" id="PTHR43289">
    <property type="entry name" value="MITOGEN-ACTIVATED PROTEIN KINASE KINASE KINASE 20-RELATED"/>
    <property type="match status" value="1"/>
</dbReference>
<evidence type="ECO:0000313" key="11">
    <source>
        <dbReference type="EMBL" id="SFE37850.1"/>
    </source>
</evidence>
<evidence type="ECO:0000256" key="9">
    <source>
        <dbReference type="SAM" id="MobiDB-lite"/>
    </source>
</evidence>
<feature type="region of interest" description="Disordered" evidence="9">
    <location>
        <begin position="269"/>
        <end position="352"/>
    </location>
</feature>
<protein>
    <recommendedName>
        <fullName evidence="1">non-specific serine/threonine protein kinase</fullName>
        <ecNumber evidence="1">2.7.11.1</ecNumber>
    </recommendedName>
</protein>
<keyword evidence="12" id="KW-1185">Reference proteome</keyword>
<reference evidence="11 12" key="1">
    <citation type="submission" date="2016-10" db="EMBL/GenBank/DDBJ databases">
        <authorList>
            <person name="de Groot N.N."/>
        </authorList>
    </citation>
    <scope>NUCLEOTIDE SEQUENCE [LARGE SCALE GENOMIC DNA]</scope>
    <source>
        <strain evidence="11 12">DSM 43019</strain>
    </source>
</reference>
<feature type="region of interest" description="Disordered" evidence="9">
    <location>
        <begin position="553"/>
        <end position="640"/>
    </location>
</feature>
<evidence type="ECO:0000256" key="7">
    <source>
        <dbReference type="ARBA" id="ARBA00047899"/>
    </source>
</evidence>
<dbReference type="PROSITE" id="PS00108">
    <property type="entry name" value="PROTEIN_KINASE_ST"/>
    <property type="match status" value="1"/>
</dbReference>
<feature type="region of interest" description="Disordered" evidence="9">
    <location>
        <begin position="397"/>
        <end position="463"/>
    </location>
</feature>
<dbReference type="GO" id="GO:0045717">
    <property type="term" value="P:negative regulation of fatty acid biosynthetic process"/>
    <property type="evidence" value="ECO:0007669"/>
    <property type="project" value="UniProtKB-ARBA"/>
</dbReference>
<feature type="compositionally biased region" description="Low complexity" evidence="9">
    <location>
        <begin position="435"/>
        <end position="445"/>
    </location>
</feature>
<dbReference type="InterPro" id="IPR000719">
    <property type="entry name" value="Prot_kinase_dom"/>
</dbReference>
<comment type="catalytic activity">
    <reaction evidence="8">
        <text>L-seryl-[protein] + ATP = O-phospho-L-seryl-[protein] + ADP + H(+)</text>
        <dbReference type="Rhea" id="RHEA:17989"/>
        <dbReference type="Rhea" id="RHEA-COMP:9863"/>
        <dbReference type="Rhea" id="RHEA-COMP:11604"/>
        <dbReference type="ChEBI" id="CHEBI:15378"/>
        <dbReference type="ChEBI" id="CHEBI:29999"/>
        <dbReference type="ChEBI" id="CHEBI:30616"/>
        <dbReference type="ChEBI" id="CHEBI:83421"/>
        <dbReference type="ChEBI" id="CHEBI:456216"/>
        <dbReference type="EC" id="2.7.11.1"/>
    </reaction>
</comment>
<feature type="compositionally biased region" description="Polar residues" evidence="9">
    <location>
        <begin position="563"/>
        <end position="572"/>
    </location>
</feature>
<comment type="catalytic activity">
    <reaction evidence="7">
        <text>L-threonyl-[protein] + ATP = O-phospho-L-threonyl-[protein] + ADP + H(+)</text>
        <dbReference type="Rhea" id="RHEA:46608"/>
        <dbReference type="Rhea" id="RHEA-COMP:11060"/>
        <dbReference type="Rhea" id="RHEA-COMP:11605"/>
        <dbReference type="ChEBI" id="CHEBI:15378"/>
        <dbReference type="ChEBI" id="CHEBI:30013"/>
        <dbReference type="ChEBI" id="CHEBI:30616"/>
        <dbReference type="ChEBI" id="CHEBI:61977"/>
        <dbReference type="ChEBI" id="CHEBI:456216"/>
        <dbReference type="EC" id="2.7.11.1"/>
    </reaction>
</comment>
<dbReference type="Gene3D" id="3.30.200.20">
    <property type="entry name" value="Phosphorylase Kinase, domain 1"/>
    <property type="match status" value="1"/>
</dbReference>
<feature type="compositionally biased region" description="Gly residues" evidence="9">
    <location>
        <begin position="296"/>
        <end position="326"/>
    </location>
</feature>
<feature type="compositionally biased region" description="Low complexity" evidence="9">
    <location>
        <begin position="613"/>
        <end position="633"/>
    </location>
</feature>
<dbReference type="SUPFAM" id="SSF56112">
    <property type="entry name" value="Protein kinase-like (PK-like)"/>
    <property type="match status" value="1"/>
</dbReference>
<evidence type="ECO:0000256" key="5">
    <source>
        <dbReference type="ARBA" id="ARBA00022777"/>
    </source>
</evidence>
<accession>A0A1I2A512</accession>
<dbReference type="STRING" id="35752.SAMN05421541_101453"/>
<dbReference type="EC" id="2.7.11.1" evidence="1"/>
<evidence type="ECO:0000256" key="6">
    <source>
        <dbReference type="ARBA" id="ARBA00022840"/>
    </source>
</evidence>
<dbReference type="AlphaFoldDB" id="A0A1I2A512"/>
<dbReference type="SMART" id="SM00220">
    <property type="entry name" value="S_TKc"/>
    <property type="match status" value="1"/>
</dbReference>
<dbReference type="EMBL" id="FONV01000001">
    <property type="protein sequence ID" value="SFE37850.1"/>
    <property type="molecule type" value="Genomic_DNA"/>
</dbReference>
<sequence length="746" mass="72180">MLNGRYRLTQRIAAGGMGEVWRGDDLLLQREIAVKVLLPALMSDADFITRFRSEARMMAALRHPGIVQVYDYGENAQVGAHGLDYLVMEFIDGTPLSARIQRAGRLGPADTMAAVAQVADALQAAHDAGIIHRDVKPSNLLVRPGGAIVLVDFGVARSTGVTGITSTNVVLGSAHYMAPEQAEGRPVTAATDMYAIGAVAFCCLTGRPPYVGDNPLAVLAQLVHGQPPVLPPDVPAAVGAVVMRALAKDPGRRFPSAAALAAAARAAAGAPSHPGGRRAGASGPLVAGGPSQPGSVNGGGAGPNPGGRTGAVPGGQTGAVPGGRTGTGDFPAGQSGAGSVSDGRSGTGAFPAGRSGAGVFPAGRAGAGAFPAGHAGAGAFPAGRSGAEGFPAGVGPVGGFPAGTGPAGGSGFPPTGAGSTAGPGTAGRGMAAPHGFASGAASVGAPGSGSNGGSMRGGGGAGSGYAAGPASGGTAGSGYATGPASGGTAGSGYATGSMSDGAGGRGFATGGAPVPAGDVTGAASGRRRNVTVALAAAAVVALLAGVAIIIGTRTDDPDPTLEAQDTGSQSKQVPAGAAADKPRGQVTGRPKASPKGSAAPGKTKAGQDDPVNGPTTTGRPAATDDPATTGPATNPHGDPAVLCGNGYQVIDSRTLTTSDGAQRGTVYLLFRAAGGKNCVVTIKTDTLDEKTSMSARLEVQGGAPIADTGSYQYYAGPVDAPAAKTCVKWGGSIGGLSYTSDFSHCT</sequence>
<dbReference type="FunFam" id="3.30.200.20:FF:000035">
    <property type="entry name" value="Serine/threonine protein kinase Stk1"/>
    <property type="match status" value="1"/>
</dbReference>
<evidence type="ECO:0000256" key="2">
    <source>
        <dbReference type="ARBA" id="ARBA00022527"/>
    </source>
</evidence>
<evidence type="ECO:0000256" key="3">
    <source>
        <dbReference type="ARBA" id="ARBA00022679"/>
    </source>
</evidence>
<keyword evidence="4" id="KW-0547">Nucleotide-binding</keyword>
<dbReference type="PROSITE" id="PS50011">
    <property type="entry name" value="PROTEIN_KINASE_DOM"/>
    <property type="match status" value="1"/>
</dbReference>
<feature type="compositionally biased region" description="Gly residues" evidence="9">
    <location>
        <begin position="397"/>
        <end position="411"/>
    </location>
</feature>
<dbReference type="PANTHER" id="PTHR43289:SF6">
    <property type="entry name" value="SERINE_THREONINE-PROTEIN KINASE NEKL-3"/>
    <property type="match status" value="1"/>
</dbReference>
<dbReference type="GO" id="GO:0005524">
    <property type="term" value="F:ATP binding"/>
    <property type="evidence" value="ECO:0007669"/>
    <property type="project" value="UniProtKB-KW"/>
</dbReference>
<evidence type="ECO:0000256" key="8">
    <source>
        <dbReference type="ARBA" id="ARBA00048679"/>
    </source>
</evidence>
<proteinExistence type="predicted"/>
<keyword evidence="6" id="KW-0067">ATP-binding</keyword>
<dbReference type="Gene3D" id="1.10.510.10">
    <property type="entry name" value="Transferase(Phosphotransferase) domain 1"/>
    <property type="match status" value="1"/>
</dbReference>
<keyword evidence="3" id="KW-0808">Transferase</keyword>
<gene>
    <name evidence="11" type="ORF">SAMN05421541_101453</name>
</gene>
<feature type="compositionally biased region" description="Gly residues" evidence="9">
    <location>
        <begin position="446"/>
        <end position="463"/>
    </location>
</feature>
<keyword evidence="5 11" id="KW-0418">Kinase</keyword>
<dbReference type="CDD" id="cd14014">
    <property type="entry name" value="STKc_PknB_like"/>
    <property type="match status" value="1"/>
</dbReference>
<dbReference type="FunFam" id="1.10.510.10:FF:000021">
    <property type="entry name" value="Serine/threonine protein kinase"/>
    <property type="match status" value="1"/>
</dbReference>
<dbReference type="Proteomes" id="UP000199645">
    <property type="component" value="Unassembled WGS sequence"/>
</dbReference>
<evidence type="ECO:0000256" key="1">
    <source>
        <dbReference type="ARBA" id="ARBA00012513"/>
    </source>
</evidence>
<dbReference type="Pfam" id="PF00069">
    <property type="entry name" value="Pkinase"/>
    <property type="match status" value="1"/>
</dbReference>
<dbReference type="InterPro" id="IPR008271">
    <property type="entry name" value="Ser/Thr_kinase_AS"/>
</dbReference>
<dbReference type="InterPro" id="IPR011009">
    <property type="entry name" value="Kinase-like_dom_sf"/>
</dbReference>
<keyword evidence="2 11" id="KW-0723">Serine/threonine-protein kinase</keyword>
<name>A0A1I2A512_9ACTN</name>
<feature type="domain" description="Protein kinase" evidence="10">
    <location>
        <begin position="6"/>
        <end position="276"/>
    </location>
</feature>
<evidence type="ECO:0000256" key="4">
    <source>
        <dbReference type="ARBA" id="ARBA00022741"/>
    </source>
</evidence>
<dbReference type="GO" id="GO:0004674">
    <property type="term" value="F:protein serine/threonine kinase activity"/>
    <property type="evidence" value="ECO:0007669"/>
    <property type="project" value="UniProtKB-KW"/>
</dbReference>
<evidence type="ECO:0000259" key="10">
    <source>
        <dbReference type="PROSITE" id="PS50011"/>
    </source>
</evidence>
<organism evidence="11 12">
    <name type="scientific">Actinoplanes philippinensis</name>
    <dbReference type="NCBI Taxonomy" id="35752"/>
    <lineage>
        <taxon>Bacteria</taxon>
        <taxon>Bacillati</taxon>
        <taxon>Actinomycetota</taxon>
        <taxon>Actinomycetes</taxon>
        <taxon>Micromonosporales</taxon>
        <taxon>Micromonosporaceae</taxon>
        <taxon>Actinoplanes</taxon>
    </lineage>
</organism>